<protein>
    <recommendedName>
        <fullName evidence="2">DUF4175 domain-containing protein</fullName>
    </recommendedName>
</protein>
<gene>
    <name evidence="1" type="ORF">V5R04_07645</name>
</gene>
<proteinExistence type="predicted"/>
<evidence type="ECO:0008006" key="2">
    <source>
        <dbReference type="Google" id="ProtNLM"/>
    </source>
</evidence>
<dbReference type="EMBL" id="CP146203">
    <property type="protein sequence ID" value="XBH23070.1"/>
    <property type="molecule type" value="Genomic_DNA"/>
</dbReference>
<reference evidence="1" key="1">
    <citation type="submission" date="2024-02" db="EMBL/GenBank/DDBJ databases">
        <title>Tomenella chthoni gen. nov. sp. nov., a member of the family Jonesiaceae isolated from bat guano.</title>
        <authorList>
            <person name="Miller S.L."/>
            <person name="King J."/>
            <person name="Sankaranarayanan K."/>
            <person name="Lawson P.A."/>
        </authorList>
    </citation>
    <scope>NUCLEOTIDE SEQUENCE</scope>
    <source>
        <strain evidence="1">BS-20</strain>
    </source>
</reference>
<evidence type="ECO:0000313" key="1">
    <source>
        <dbReference type="EMBL" id="XBH23070.1"/>
    </source>
</evidence>
<name>A0AAU7E0K7_9MICO</name>
<accession>A0AAU7E0K7</accession>
<dbReference type="AlphaFoldDB" id="A0AAU7E0K7"/>
<organism evidence="1">
    <name type="scientific">Jonesiaceae bacterium BS-20</name>
    <dbReference type="NCBI Taxonomy" id="3120821"/>
    <lineage>
        <taxon>Bacteria</taxon>
        <taxon>Bacillati</taxon>
        <taxon>Actinomycetota</taxon>
        <taxon>Actinomycetes</taxon>
        <taxon>Micrococcales</taxon>
        <taxon>Jonesiaceae</taxon>
    </lineage>
</organism>
<sequence>MPWRTILLIITAVSFFLFLTDGGEGLGSPKTLWAIVFGVCVFLWARTPKPVPSVETD</sequence>